<comment type="pathway">
    <text evidence="2">Glycolipid biosynthesis; glycosylphosphatidylinositol-anchor biosynthesis.</text>
</comment>
<evidence type="ECO:0000256" key="1">
    <source>
        <dbReference type="ARBA" id="ARBA00004477"/>
    </source>
</evidence>
<evidence type="ECO:0008006" key="13">
    <source>
        <dbReference type="Google" id="ProtNLM"/>
    </source>
</evidence>
<reference evidence="11 12" key="1">
    <citation type="submission" date="2024-10" db="EMBL/GenBank/DDBJ databases">
        <authorList>
            <person name="Kim D."/>
        </authorList>
    </citation>
    <scope>NUCLEOTIDE SEQUENCE [LARGE SCALE GENOMIC DNA]</scope>
    <source>
        <strain evidence="11">Taebaek</strain>
    </source>
</reference>
<evidence type="ECO:0000256" key="8">
    <source>
        <dbReference type="ARBA" id="ARBA00023136"/>
    </source>
</evidence>
<keyword evidence="12" id="KW-1185">Reference proteome</keyword>
<evidence type="ECO:0000313" key="11">
    <source>
        <dbReference type="EMBL" id="KAL3096996.1"/>
    </source>
</evidence>
<protein>
    <recommendedName>
        <fullName evidence="13">GPI transamidase component PIG-S</fullName>
    </recommendedName>
</protein>
<keyword evidence="6" id="KW-0256">Endoplasmic reticulum</keyword>
<dbReference type="Proteomes" id="UP001620645">
    <property type="component" value="Unassembled WGS sequence"/>
</dbReference>
<dbReference type="PANTHER" id="PTHR21072">
    <property type="entry name" value="GPI TRANSAMIDASE COMPONENT PIG-S"/>
    <property type="match status" value="1"/>
</dbReference>
<keyword evidence="8 10" id="KW-0472">Membrane</keyword>
<dbReference type="GO" id="GO:0005789">
    <property type="term" value="C:endoplasmic reticulum membrane"/>
    <property type="evidence" value="ECO:0007669"/>
    <property type="project" value="UniProtKB-SubCell"/>
</dbReference>
<keyword evidence="4" id="KW-0337">GPI-anchor biosynthesis</keyword>
<evidence type="ECO:0000256" key="6">
    <source>
        <dbReference type="ARBA" id="ARBA00022824"/>
    </source>
</evidence>
<feature type="transmembrane region" description="Helical" evidence="10">
    <location>
        <begin position="380"/>
        <end position="404"/>
    </location>
</feature>
<dbReference type="GO" id="GO:0006506">
    <property type="term" value="P:GPI anchor biosynthetic process"/>
    <property type="evidence" value="ECO:0007669"/>
    <property type="project" value="UniProtKB-KW"/>
</dbReference>
<evidence type="ECO:0000256" key="5">
    <source>
        <dbReference type="ARBA" id="ARBA00022692"/>
    </source>
</evidence>
<comment type="subcellular location">
    <subcellularLocation>
        <location evidence="1">Endoplasmic reticulum membrane</location>
        <topology evidence="1">Multi-pass membrane protein</topology>
    </subcellularLocation>
</comment>
<sequence>MDDASFSQQYQNYLCGELSLSPNESLSLRWRRVAFLSFAFVIFVVGVPIWWLTTTPYRASLAVLDPTEYETALEKHFPAPSSAENGGDVWHSLRPQSEYSVHFVFVHQKATRNSIEFSRSIERKLGNFAQEHFRGIGVEVLLSAEHLFDFSLSPFVSSSPLRPLPIDSSDQQLPASLCSELDRLMGSAPLGKESLLKLAVFLPQFDGRTQTEIRLTQNGLPTVGLAVASWGGLFIPPQSVNGNADYAALLNAILSVLHLQFAIVRPPPKEEEETAQQMLNKTLIEHKKRLVVENLVQTLRTLNALHKLAENIADLVIPDEVARLSMESKALFLRAFNALNERNHFDSASASEARRLAEKANSDPSLLELLNFPSEQKYGVYVPLFLPLLVPLLQPVALFAMFLLSKHKKRRQKFVEEKAKSE</sequence>
<comment type="caution">
    <text evidence="11">The sequence shown here is derived from an EMBL/GenBank/DDBJ whole genome shotgun (WGS) entry which is preliminary data.</text>
</comment>
<dbReference type="PANTHER" id="PTHR21072:SF13">
    <property type="entry name" value="GPI TRANSAMIDASE COMPONENT PIG-S"/>
    <property type="match status" value="1"/>
</dbReference>
<dbReference type="EMBL" id="JBICCN010000056">
    <property type="protein sequence ID" value="KAL3096996.1"/>
    <property type="molecule type" value="Genomic_DNA"/>
</dbReference>
<proteinExistence type="inferred from homology"/>
<dbReference type="AlphaFoldDB" id="A0ABD2K286"/>
<comment type="similarity">
    <text evidence="3">Belongs to the PIGS family.</text>
</comment>
<dbReference type="InterPro" id="IPR019540">
    <property type="entry name" value="PtdIno-glycan_biosynth_class_S"/>
</dbReference>
<evidence type="ECO:0000256" key="3">
    <source>
        <dbReference type="ARBA" id="ARBA00005316"/>
    </source>
</evidence>
<keyword evidence="9" id="KW-0325">Glycoprotein</keyword>
<accession>A0ABD2K286</accession>
<evidence type="ECO:0000256" key="7">
    <source>
        <dbReference type="ARBA" id="ARBA00022989"/>
    </source>
</evidence>
<gene>
    <name evidence="11" type="ORF">niasHS_002712</name>
</gene>
<evidence type="ECO:0000256" key="10">
    <source>
        <dbReference type="SAM" id="Phobius"/>
    </source>
</evidence>
<dbReference type="Pfam" id="PF10510">
    <property type="entry name" value="PIG-S"/>
    <property type="match status" value="1"/>
</dbReference>
<evidence type="ECO:0000313" key="12">
    <source>
        <dbReference type="Proteomes" id="UP001620645"/>
    </source>
</evidence>
<evidence type="ECO:0000256" key="4">
    <source>
        <dbReference type="ARBA" id="ARBA00022502"/>
    </source>
</evidence>
<feature type="transmembrane region" description="Helical" evidence="10">
    <location>
        <begin position="33"/>
        <end position="52"/>
    </location>
</feature>
<evidence type="ECO:0000256" key="9">
    <source>
        <dbReference type="ARBA" id="ARBA00023180"/>
    </source>
</evidence>
<keyword evidence="5 10" id="KW-0812">Transmembrane</keyword>
<organism evidence="11 12">
    <name type="scientific">Heterodera schachtii</name>
    <name type="common">Sugarbeet cyst nematode worm</name>
    <name type="synonym">Tylenchus schachtii</name>
    <dbReference type="NCBI Taxonomy" id="97005"/>
    <lineage>
        <taxon>Eukaryota</taxon>
        <taxon>Metazoa</taxon>
        <taxon>Ecdysozoa</taxon>
        <taxon>Nematoda</taxon>
        <taxon>Chromadorea</taxon>
        <taxon>Rhabditida</taxon>
        <taxon>Tylenchina</taxon>
        <taxon>Tylenchomorpha</taxon>
        <taxon>Tylenchoidea</taxon>
        <taxon>Heteroderidae</taxon>
        <taxon>Heteroderinae</taxon>
        <taxon>Heterodera</taxon>
    </lineage>
</organism>
<keyword evidence="7 10" id="KW-1133">Transmembrane helix</keyword>
<evidence type="ECO:0000256" key="2">
    <source>
        <dbReference type="ARBA" id="ARBA00004687"/>
    </source>
</evidence>
<name>A0ABD2K286_HETSC</name>